<evidence type="ECO:0000259" key="2">
    <source>
        <dbReference type="Pfam" id="PF13505"/>
    </source>
</evidence>
<dbReference type="AlphaFoldDB" id="A0A0S2DPS6"/>
<proteinExistence type="predicted"/>
<reference evidence="3 4" key="1">
    <citation type="submission" date="2015-11" db="EMBL/GenBank/DDBJ databases">
        <title>Genome sequences of Lysobacter enzymogenes strain C3 and Lysobacter antibioticus ATCC 29479.</title>
        <authorList>
            <person name="Kobayashi D.Y."/>
        </authorList>
    </citation>
    <scope>NUCLEOTIDE SEQUENCE [LARGE SCALE GENOMIC DNA]</scope>
    <source>
        <strain evidence="3 4">C3</strain>
    </source>
</reference>
<evidence type="ECO:0000256" key="1">
    <source>
        <dbReference type="ARBA" id="ARBA00022729"/>
    </source>
</evidence>
<dbReference type="InterPro" id="IPR036709">
    <property type="entry name" value="Autotransporte_beta_dom_sf"/>
</dbReference>
<sequence length="226" mass="24182">MSVSSKSVVSKSVLSKSALAAALCLLAVPAPAQERSHTYLDAGYVAQKLKSGSSNPLLRLDDIDVDGAYAAGSVELGSQLFLTGSLHKGSGDNRLRAGQDVLAEFDVDAQQAGIGLGYYRALGERAEWTAEVGYQNTRIEFENRALRFSEKIDGNDYRVSLGLRGDLASNLEGWARVNYIDGDVYEREFSGTVGALLKFNAMWGLSAEASAGAGNQRYLVGVRASF</sequence>
<feature type="domain" description="Outer membrane protein beta-barrel" evidence="2">
    <location>
        <begin position="19"/>
        <end position="190"/>
    </location>
</feature>
<dbReference type="InterPro" id="IPR027385">
    <property type="entry name" value="Beta-barrel_OMP"/>
</dbReference>
<dbReference type="PATRIC" id="fig|69.6.peg.4999"/>
<name>A0A0S2DPS6_LYSEN</name>
<evidence type="ECO:0000313" key="4">
    <source>
        <dbReference type="Proteomes" id="UP000061569"/>
    </source>
</evidence>
<dbReference type="EMBL" id="CP013140">
    <property type="protein sequence ID" value="ALN60413.1"/>
    <property type="molecule type" value="Genomic_DNA"/>
</dbReference>
<dbReference type="KEGG" id="lez:GLE_5072"/>
<dbReference type="OrthoDB" id="6048657at2"/>
<evidence type="ECO:0000313" key="3">
    <source>
        <dbReference type="EMBL" id="ALN60413.1"/>
    </source>
</evidence>
<keyword evidence="1" id="KW-0732">Signal</keyword>
<dbReference type="Proteomes" id="UP000061569">
    <property type="component" value="Chromosome"/>
</dbReference>
<dbReference type="SUPFAM" id="SSF103515">
    <property type="entry name" value="Autotransporter"/>
    <property type="match status" value="1"/>
</dbReference>
<gene>
    <name evidence="3" type="ORF">GLE_5072</name>
</gene>
<protein>
    <recommendedName>
        <fullName evidence="2">Outer membrane protein beta-barrel domain-containing protein</fullName>
    </recommendedName>
</protein>
<organism evidence="3 4">
    <name type="scientific">Lysobacter enzymogenes</name>
    <dbReference type="NCBI Taxonomy" id="69"/>
    <lineage>
        <taxon>Bacteria</taxon>
        <taxon>Pseudomonadati</taxon>
        <taxon>Pseudomonadota</taxon>
        <taxon>Gammaproteobacteria</taxon>
        <taxon>Lysobacterales</taxon>
        <taxon>Lysobacteraceae</taxon>
        <taxon>Lysobacter</taxon>
    </lineage>
</organism>
<dbReference type="Pfam" id="PF13505">
    <property type="entry name" value="OMP_b-brl"/>
    <property type="match status" value="1"/>
</dbReference>
<accession>A0A0S2DPS6</accession>